<evidence type="ECO:0000256" key="1">
    <source>
        <dbReference type="SAM" id="SignalP"/>
    </source>
</evidence>
<accession>A0A0A9BVF0</accession>
<reference evidence="2" key="2">
    <citation type="journal article" date="2015" name="Data Brief">
        <title>Shoot transcriptome of the giant reed, Arundo donax.</title>
        <authorList>
            <person name="Barrero R.A."/>
            <person name="Guerrero F.D."/>
            <person name="Moolhuijzen P."/>
            <person name="Goolsby J.A."/>
            <person name="Tidwell J."/>
            <person name="Bellgard S.E."/>
            <person name="Bellgard M.I."/>
        </authorList>
    </citation>
    <scope>NUCLEOTIDE SEQUENCE</scope>
    <source>
        <tissue evidence="2">Shoot tissue taken approximately 20 cm above the soil surface</tissue>
    </source>
</reference>
<keyword evidence="1" id="KW-0732">Signal</keyword>
<feature type="chain" id="PRO_5002063066" evidence="1">
    <location>
        <begin position="20"/>
        <end position="56"/>
    </location>
</feature>
<dbReference type="AlphaFoldDB" id="A0A0A9BVF0"/>
<sequence length="56" mass="6206">MTSLAFGLLDICFINSCLTDALIGMDHEETSMSHRSSTLIHLAILLPRLVLLRAHN</sequence>
<organism evidence="2">
    <name type="scientific">Arundo donax</name>
    <name type="common">Giant reed</name>
    <name type="synonym">Donax arundinaceus</name>
    <dbReference type="NCBI Taxonomy" id="35708"/>
    <lineage>
        <taxon>Eukaryota</taxon>
        <taxon>Viridiplantae</taxon>
        <taxon>Streptophyta</taxon>
        <taxon>Embryophyta</taxon>
        <taxon>Tracheophyta</taxon>
        <taxon>Spermatophyta</taxon>
        <taxon>Magnoliopsida</taxon>
        <taxon>Liliopsida</taxon>
        <taxon>Poales</taxon>
        <taxon>Poaceae</taxon>
        <taxon>PACMAD clade</taxon>
        <taxon>Arundinoideae</taxon>
        <taxon>Arundineae</taxon>
        <taxon>Arundo</taxon>
    </lineage>
</organism>
<dbReference type="EMBL" id="GBRH01234648">
    <property type="protein sequence ID" value="JAD63247.1"/>
    <property type="molecule type" value="Transcribed_RNA"/>
</dbReference>
<evidence type="ECO:0000313" key="2">
    <source>
        <dbReference type="EMBL" id="JAD63247.1"/>
    </source>
</evidence>
<proteinExistence type="predicted"/>
<name>A0A0A9BVF0_ARUDO</name>
<feature type="signal peptide" evidence="1">
    <location>
        <begin position="1"/>
        <end position="19"/>
    </location>
</feature>
<protein>
    <submittedName>
        <fullName evidence="2">Uncharacterized protein</fullName>
    </submittedName>
</protein>
<reference evidence="2" key="1">
    <citation type="submission" date="2014-09" db="EMBL/GenBank/DDBJ databases">
        <authorList>
            <person name="Magalhaes I.L.F."/>
            <person name="Oliveira U."/>
            <person name="Santos F.R."/>
            <person name="Vidigal T.H.D.A."/>
            <person name="Brescovit A.D."/>
            <person name="Santos A.J."/>
        </authorList>
    </citation>
    <scope>NUCLEOTIDE SEQUENCE</scope>
    <source>
        <tissue evidence="2">Shoot tissue taken approximately 20 cm above the soil surface</tissue>
    </source>
</reference>